<dbReference type="GO" id="GO:0003735">
    <property type="term" value="F:structural constituent of ribosome"/>
    <property type="evidence" value="ECO:0007669"/>
    <property type="project" value="TreeGrafter"/>
</dbReference>
<dbReference type="FunFam" id="1.10.10.10:FF:000025">
    <property type="entry name" value="40S ribosomal protein S10"/>
    <property type="match status" value="1"/>
</dbReference>
<dbReference type="SUPFAM" id="SSF46785">
    <property type="entry name" value="Winged helix' DNA-binding domain"/>
    <property type="match status" value="1"/>
</dbReference>
<evidence type="ECO:0000313" key="8">
    <source>
        <dbReference type="EMBL" id="TRY73446.1"/>
    </source>
</evidence>
<dbReference type="InterPro" id="IPR036388">
    <property type="entry name" value="WH-like_DNA-bd_sf"/>
</dbReference>
<dbReference type="InterPro" id="IPR005326">
    <property type="entry name" value="Plectin_eS10_N"/>
</dbReference>
<evidence type="ECO:0000256" key="1">
    <source>
        <dbReference type="ARBA" id="ARBA00004496"/>
    </source>
</evidence>
<keyword evidence="5" id="KW-0687">Ribonucleoprotein</keyword>
<evidence type="ECO:0000313" key="9">
    <source>
        <dbReference type="Proteomes" id="UP000318571"/>
    </source>
</evidence>
<comment type="caution">
    <text evidence="8">The sequence shown here is derived from an EMBL/GenBank/DDBJ whole genome shotgun (WGS) entry which is preliminary data.</text>
</comment>
<evidence type="ECO:0000256" key="4">
    <source>
        <dbReference type="ARBA" id="ARBA00022980"/>
    </source>
</evidence>
<dbReference type="Pfam" id="PF03501">
    <property type="entry name" value="S10_plectin"/>
    <property type="match status" value="1"/>
</dbReference>
<reference evidence="8 9" key="1">
    <citation type="journal article" date="2018" name="Nat. Ecol. Evol.">
        <title>Genomic signatures of mitonuclear coevolution across populations of Tigriopus californicus.</title>
        <authorList>
            <person name="Barreto F.S."/>
            <person name="Watson E.T."/>
            <person name="Lima T.G."/>
            <person name="Willett C.S."/>
            <person name="Edmands S."/>
            <person name="Li W."/>
            <person name="Burton R.S."/>
        </authorList>
    </citation>
    <scope>NUCLEOTIDE SEQUENCE [LARGE SCALE GENOMIC DNA]</scope>
    <source>
        <strain evidence="8 9">San Diego</strain>
    </source>
</reference>
<dbReference type="GO" id="GO:0022627">
    <property type="term" value="C:cytosolic small ribosomal subunit"/>
    <property type="evidence" value="ECO:0007669"/>
    <property type="project" value="TreeGrafter"/>
</dbReference>
<dbReference type="OrthoDB" id="5211809at2759"/>
<dbReference type="EMBL" id="VCGU01000007">
    <property type="protein sequence ID" value="TRY73446.1"/>
    <property type="molecule type" value="Genomic_DNA"/>
</dbReference>
<feature type="domain" description="Plectin/eS10 N-terminal" evidence="7">
    <location>
        <begin position="3"/>
        <end position="94"/>
    </location>
</feature>
<dbReference type="PANTHER" id="PTHR12146">
    <property type="entry name" value="40S RIBOSOMAL PROTEIN S10"/>
    <property type="match status" value="1"/>
</dbReference>
<evidence type="ECO:0000259" key="7">
    <source>
        <dbReference type="Pfam" id="PF03501"/>
    </source>
</evidence>
<dbReference type="STRING" id="6832.A0A553P6Y2"/>
<organism evidence="8 9">
    <name type="scientific">Tigriopus californicus</name>
    <name type="common">Marine copepod</name>
    <dbReference type="NCBI Taxonomy" id="6832"/>
    <lineage>
        <taxon>Eukaryota</taxon>
        <taxon>Metazoa</taxon>
        <taxon>Ecdysozoa</taxon>
        <taxon>Arthropoda</taxon>
        <taxon>Crustacea</taxon>
        <taxon>Multicrustacea</taxon>
        <taxon>Hexanauplia</taxon>
        <taxon>Copepoda</taxon>
        <taxon>Harpacticoida</taxon>
        <taxon>Harpacticidae</taxon>
        <taxon>Tigriopus</taxon>
    </lineage>
</organism>
<keyword evidence="9" id="KW-1185">Reference proteome</keyword>
<feature type="region of interest" description="Disordered" evidence="6">
    <location>
        <begin position="90"/>
        <end position="156"/>
    </location>
</feature>
<dbReference type="InterPro" id="IPR036390">
    <property type="entry name" value="WH_DNA-bd_sf"/>
</dbReference>
<gene>
    <name evidence="8" type="ORF">TCAL_11333</name>
</gene>
<sequence>MLMSKKNRVAIYEHLFKEGVMVAMKDVHAPKHPELDVPNLQVIKTLTSLKSRGYVKEQFAWRHYYWYLTNEGIHYLREFLNLPPEIVPSTLKRQTRADARPRPSAGPGGPGGPKMGEGGDRGSYRRTAPGGDKVGAAGAGSAPMEFRGGFGRGKTE</sequence>
<accession>A0A553P6Y2</accession>
<protein>
    <recommendedName>
        <fullName evidence="7">Plectin/eS10 N-terminal domain-containing protein</fullName>
    </recommendedName>
</protein>
<dbReference type="AlphaFoldDB" id="A0A553P6Y2"/>
<evidence type="ECO:0000256" key="3">
    <source>
        <dbReference type="ARBA" id="ARBA00022490"/>
    </source>
</evidence>
<comment type="similarity">
    <text evidence="2">Belongs to the eukaryotic ribosomal protein eS10 family.</text>
</comment>
<evidence type="ECO:0000256" key="5">
    <source>
        <dbReference type="ARBA" id="ARBA00023274"/>
    </source>
</evidence>
<keyword evidence="4" id="KW-0689">Ribosomal protein</keyword>
<dbReference type="Proteomes" id="UP000318571">
    <property type="component" value="Chromosome 3"/>
</dbReference>
<dbReference type="PANTHER" id="PTHR12146:SF0">
    <property type="entry name" value="RIBOSOMAL PROTEIN S10"/>
    <property type="match status" value="1"/>
</dbReference>
<comment type="subcellular location">
    <subcellularLocation>
        <location evidence="1">Cytoplasm</location>
    </subcellularLocation>
</comment>
<dbReference type="Gene3D" id="1.10.10.10">
    <property type="entry name" value="Winged helix-like DNA-binding domain superfamily/Winged helix DNA-binding domain"/>
    <property type="match status" value="1"/>
</dbReference>
<dbReference type="OMA" id="YRRRDQE"/>
<evidence type="ECO:0000256" key="6">
    <source>
        <dbReference type="SAM" id="MobiDB-lite"/>
    </source>
</evidence>
<proteinExistence type="inferred from homology"/>
<evidence type="ECO:0000256" key="2">
    <source>
        <dbReference type="ARBA" id="ARBA00007278"/>
    </source>
</evidence>
<name>A0A553P6Y2_TIGCA</name>
<dbReference type="GO" id="GO:0002181">
    <property type="term" value="P:cytoplasmic translation"/>
    <property type="evidence" value="ECO:0007669"/>
    <property type="project" value="UniProtKB-ARBA"/>
</dbReference>
<keyword evidence="3" id="KW-0963">Cytoplasm</keyword>
<feature type="compositionally biased region" description="Gly residues" evidence="6">
    <location>
        <begin position="106"/>
        <end position="116"/>
    </location>
</feature>
<dbReference type="InterPro" id="IPR037447">
    <property type="entry name" value="Ribosomal_eS10"/>
</dbReference>
<dbReference type="GO" id="GO:0003723">
    <property type="term" value="F:RNA binding"/>
    <property type="evidence" value="ECO:0007669"/>
    <property type="project" value="TreeGrafter"/>
</dbReference>